<feature type="transmembrane region" description="Helical" evidence="9">
    <location>
        <begin position="141"/>
        <end position="159"/>
    </location>
</feature>
<feature type="transmembrane region" description="Helical" evidence="9">
    <location>
        <begin position="94"/>
        <end position="113"/>
    </location>
</feature>
<dbReference type="InterPro" id="IPR037294">
    <property type="entry name" value="ABC_BtuC-like"/>
</dbReference>
<accession>A0A1G9EL68</accession>
<feature type="transmembrane region" description="Helical" evidence="9">
    <location>
        <begin position="62"/>
        <end position="82"/>
    </location>
</feature>
<dbReference type="Gene3D" id="1.10.3470.10">
    <property type="entry name" value="ABC transporter involved in vitamin B12 uptake, BtuC"/>
    <property type="match status" value="1"/>
</dbReference>
<evidence type="ECO:0000256" key="3">
    <source>
        <dbReference type="ARBA" id="ARBA00022448"/>
    </source>
</evidence>
<dbReference type="GO" id="GO:0010043">
    <property type="term" value="P:response to zinc ion"/>
    <property type="evidence" value="ECO:0007669"/>
    <property type="project" value="TreeGrafter"/>
</dbReference>
<dbReference type="OrthoDB" id="9788905at2"/>
<feature type="transmembrane region" description="Helical" evidence="9">
    <location>
        <begin position="6"/>
        <end position="25"/>
    </location>
</feature>
<gene>
    <name evidence="10" type="ORF">SAMN05216187_11813</name>
</gene>
<comment type="similarity">
    <text evidence="2 8">Belongs to the ABC-3 integral membrane protein family.</text>
</comment>
<evidence type="ECO:0000313" key="10">
    <source>
        <dbReference type="EMBL" id="SDK76922.1"/>
    </source>
</evidence>
<organism evidence="10 11">
    <name type="scientific">Jeotgalicoccus aerolatus</name>
    <dbReference type="NCBI Taxonomy" id="709510"/>
    <lineage>
        <taxon>Bacteria</taxon>
        <taxon>Bacillati</taxon>
        <taxon>Bacillota</taxon>
        <taxon>Bacilli</taxon>
        <taxon>Bacillales</taxon>
        <taxon>Staphylococcaceae</taxon>
        <taxon>Jeotgalicoccus</taxon>
    </lineage>
</organism>
<evidence type="ECO:0000256" key="9">
    <source>
        <dbReference type="SAM" id="Phobius"/>
    </source>
</evidence>
<evidence type="ECO:0000256" key="2">
    <source>
        <dbReference type="ARBA" id="ARBA00008034"/>
    </source>
</evidence>
<keyword evidence="5 8" id="KW-0812">Transmembrane</keyword>
<dbReference type="STRING" id="586411.SAMN05216187_11813"/>
<keyword evidence="7 9" id="KW-0472">Membrane</keyword>
<sequence length="291" mass="30415">MDILTSYSFLVVALGTVILAAAAGIIGSVSVLKGQSLIGDAVGHATFPGVVLAFMLTGVMETSILIIGAVSLGIIAFLLINMMTERSKISLDSALAIVLSGFFGLGMALKSYIQGNPNFNGTQGIDDFIFGQAAYILKSDVYLISLVSVISLILFLIFYQQIKIYVFDPVYARTIGINVKLINVLILIMTILLIAAGLKAVGAVLIVNILIAPAVIGMLWSNKFSSVLAVAACAGALSAFSGTYISTALTGIATGPAIILSLSICVIISMLAAPKGIVLKKYRMKKLGESL</sequence>
<dbReference type="AlphaFoldDB" id="A0A1G9EL68"/>
<dbReference type="GO" id="GO:0043190">
    <property type="term" value="C:ATP-binding cassette (ABC) transporter complex"/>
    <property type="evidence" value="ECO:0007669"/>
    <property type="project" value="InterPro"/>
</dbReference>
<evidence type="ECO:0000256" key="5">
    <source>
        <dbReference type="ARBA" id="ARBA00022692"/>
    </source>
</evidence>
<dbReference type="PANTHER" id="PTHR30477">
    <property type="entry name" value="ABC-TRANSPORTER METAL-BINDING PROTEIN"/>
    <property type="match status" value="1"/>
</dbReference>
<name>A0A1G9EL68_9STAP</name>
<feature type="transmembrane region" description="Helical" evidence="9">
    <location>
        <begin position="200"/>
        <end position="220"/>
    </location>
</feature>
<protein>
    <submittedName>
        <fullName evidence="10">Manganese/zinc/iron transport system permease protein</fullName>
    </submittedName>
</protein>
<dbReference type="PANTHER" id="PTHR30477:SF3">
    <property type="entry name" value="METAL TRANSPORT SYSTEM MEMBRANE PROTEIN CT_069-RELATED"/>
    <property type="match status" value="1"/>
</dbReference>
<dbReference type="InterPro" id="IPR001626">
    <property type="entry name" value="ABC_TroCD"/>
</dbReference>
<proteinExistence type="inferred from homology"/>
<feature type="transmembrane region" description="Helical" evidence="9">
    <location>
        <begin position="227"/>
        <end position="245"/>
    </location>
</feature>
<feature type="transmembrane region" description="Helical" evidence="9">
    <location>
        <begin position="257"/>
        <end position="278"/>
    </location>
</feature>
<evidence type="ECO:0000256" key="6">
    <source>
        <dbReference type="ARBA" id="ARBA00022989"/>
    </source>
</evidence>
<keyword evidence="6 9" id="KW-1133">Transmembrane helix</keyword>
<keyword evidence="3 8" id="KW-0813">Transport</keyword>
<dbReference type="EMBL" id="FNFI01000018">
    <property type="protein sequence ID" value="SDK76922.1"/>
    <property type="molecule type" value="Genomic_DNA"/>
</dbReference>
<evidence type="ECO:0000256" key="1">
    <source>
        <dbReference type="ARBA" id="ARBA00004651"/>
    </source>
</evidence>
<dbReference type="RefSeq" id="WP_092600130.1">
    <property type="nucleotide sequence ID" value="NZ_FNFI01000018.1"/>
</dbReference>
<keyword evidence="4" id="KW-1003">Cell membrane</keyword>
<evidence type="ECO:0000256" key="4">
    <source>
        <dbReference type="ARBA" id="ARBA00022475"/>
    </source>
</evidence>
<dbReference type="Proteomes" id="UP000242700">
    <property type="component" value="Unassembled WGS sequence"/>
</dbReference>
<reference evidence="11" key="1">
    <citation type="submission" date="2016-10" db="EMBL/GenBank/DDBJ databases">
        <authorList>
            <person name="Varghese N."/>
            <person name="Submissions S."/>
        </authorList>
    </citation>
    <scope>NUCLEOTIDE SEQUENCE [LARGE SCALE GENOMIC DNA]</scope>
    <source>
        <strain evidence="11">CGMCC 1.8911</strain>
    </source>
</reference>
<comment type="subcellular location">
    <subcellularLocation>
        <location evidence="1 8">Cell membrane</location>
        <topology evidence="1 8">Multi-pass membrane protein</topology>
    </subcellularLocation>
</comment>
<feature type="transmembrane region" description="Helical" evidence="9">
    <location>
        <begin position="171"/>
        <end position="194"/>
    </location>
</feature>
<dbReference type="CDD" id="cd06550">
    <property type="entry name" value="TM_ABC_iron-siderophores_like"/>
    <property type="match status" value="1"/>
</dbReference>
<evidence type="ECO:0000256" key="8">
    <source>
        <dbReference type="RuleBase" id="RU003943"/>
    </source>
</evidence>
<evidence type="ECO:0000256" key="7">
    <source>
        <dbReference type="ARBA" id="ARBA00023136"/>
    </source>
</evidence>
<dbReference type="SUPFAM" id="SSF81345">
    <property type="entry name" value="ABC transporter involved in vitamin B12 uptake, BtuC"/>
    <property type="match status" value="1"/>
</dbReference>
<dbReference type="GO" id="GO:0055085">
    <property type="term" value="P:transmembrane transport"/>
    <property type="evidence" value="ECO:0007669"/>
    <property type="project" value="InterPro"/>
</dbReference>
<evidence type="ECO:0000313" key="11">
    <source>
        <dbReference type="Proteomes" id="UP000242700"/>
    </source>
</evidence>
<dbReference type="Pfam" id="PF00950">
    <property type="entry name" value="ABC-3"/>
    <property type="match status" value="1"/>
</dbReference>